<evidence type="ECO:0000313" key="4">
    <source>
        <dbReference type="Proteomes" id="UP001279553"/>
    </source>
</evidence>
<dbReference type="EMBL" id="JAWXYB010000018">
    <property type="protein sequence ID" value="MDX5929739.1"/>
    <property type="molecule type" value="Genomic_DNA"/>
</dbReference>
<proteinExistence type="predicted"/>
<comment type="caution">
    <text evidence="3">The sequence shown here is derived from an EMBL/GenBank/DDBJ whole genome shotgun (WGS) entry which is preliminary data.</text>
</comment>
<dbReference type="Pfam" id="PF08401">
    <property type="entry name" value="ArdcN"/>
    <property type="match status" value="1"/>
</dbReference>
<protein>
    <submittedName>
        <fullName evidence="3">ArdC family protein</fullName>
    </submittedName>
</protein>
<organism evidence="3 4">
    <name type="scientific">Acidiphilium acidophilum</name>
    <name type="common">Thiobacillus acidophilus</name>
    <dbReference type="NCBI Taxonomy" id="76588"/>
    <lineage>
        <taxon>Bacteria</taxon>
        <taxon>Pseudomonadati</taxon>
        <taxon>Pseudomonadota</taxon>
        <taxon>Alphaproteobacteria</taxon>
        <taxon>Acetobacterales</taxon>
        <taxon>Acidocellaceae</taxon>
        <taxon>Acidiphilium</taxon>
    </lineage>
</organism>
<dbReference type="InterPro" id="IPR013610">
    <property type="entry name" value="ArdC_N"/>
</dbReference>
<name>A0AAW9DL37_ACIAO</name>
<dbReference type="GO" id="GO:0003697">
    <property type="term" value="F:single-stranded DNA binding"/>
    <property type="evidence" value="ECO:0007669"/>
    <property type="project" value="InterPro"/>
</dbReference>
<evidence type="ECO:0000313" key="3">
    <source>
        <dbReference type="EMBL" id="MDX5929739.1"/>
    </source>
</evidence>
<evidence type="ECO:0000259" key="2">
    <source>
        <dbReference type="Pfam" id="PF08401"/>
    </source>
</evidence>
<evidence type="ECO:0000256" key="1">
    <source>
        <dbReference type="SAM" id="MobiDB-lite"/>
    </source>
</evidence>
<dbReference type="AlphaFoldDB" id="A0AAW9DL37"/>
<feature type="region of interest" description="Disordered" evidence="1">
    <location>
        <begin position="1"/>
        <end position="20"/>
    </location>
</feature>
<reference evidence="3 4" key="1">
    <citation type="submission" date="2023-11" db="EMBL/GenBank/DDBJ databases">
        <title>MicrobeMod: A computational toolkit for identifying prokaryotic methylation and restriction-modification with nanopore sequencing.</title>
        <authorList>
            <person name="Crits-Christoph A."/>
            <person name="Kang S.C."/>
            <person name="Lee H."/>
            <person name="Ostrov N."/>
        </authorList>
    </citation>
    <scope>NUCLEOTIDE SEQUENCE [LARGE SCALE GENOMIC DNA]</scope>
    <source>
        <strain evidence="3 4">DSMZ 700</strain>
    </source>
</reference>
<gene>
    <name evidence="3" type="ORF">SIL87_03025</name>
</gene>
<dbReference type="RefSeq" id="WP_319612750.1">
    <property type="nucleotide sequence ID" value="NZ_JAWXYB010000018.1"/>
</dbReference>
<feature type="compositionally biased region" description="Basic residues" evidence="1">
    <location>
        <begin position="1"/>
        <end position="14"/>
    </location>
</feature>
<sequence>MRNPKCHRPHRTHRPAATPRDIYQEVTDKIIAALERGVLPWQRGWDQVACGAPMNPTTGRV</sequence>
<feature type="domain" description="N-terminal" evidence="2">
    <location>
        <begin position="21"/>
        <end position="60"/>
    </location>
</feature>
<dbReference type="Proteomes" id="UP001279553">
    <property type="component" value="Unassembled WGS sequence"/>
</dbReference>
<keyword evidence="4" id="KW-1185">Reference proteome</keyword>
<accession>A0AAW9DL37</accession>